<dbReference type="Proteomes" id="UP001497497">
    <property type="component" value="Unassembled WGS sequence"/>
</dbReference>
<dbReference type="PANTHER" id="PTHR11675:SF126">
    <property type="entry name" value="RICIN B LECTIN DOMAIN-CONTAINING PROTEIN"/>
    <property type="match status" value="1"/>
</dbReference>
<dbReference type="GO" id="GO:0005794">
    <property type="term" value="C:Golgi apparatus"/>
    <property type="evidence" value="ECO:0007669"/>
    <property type="project" value="TreeGrafter"/>
</dbReference>
<evidence type="ECO:0000313" key="5">
    <source>
        <dbReference type="Proteomes" id="UP001497497"/>
    </source>
</evidence>
<dbReference type="GO" id="GO:0006493">
    <property type="term" value="P:protein O-linked glycosylation"/>
    <property type="evidence" value="ECO:0007669"/>
    <property type="project" value="TreeGrafter"/>
</dbReference>
<dbReference type="SMART" id="SM00458">
    <property type="entry name" value="RICIN"/>
    <property type="match status" value="1"/>
</dbReference>
<evidence type="ECO:0000256" key="1">
    <source>
        <dbReference type="ARBA" id="ARBA00022734"/>
    </source>
</evidence>
<dbReference type="Pfam" id="PF00652">
    <property type="entry name" value="Ricin_B_lectin"/>
    <property type="match status" value="1"/>
</dbReference>
<dbReference type="SUPFAM" id="SSF50370">
    <property type="entry name" value="Ricin B-like lectins"/>
    <property type="match status" value="1"/>
</dbReference>
<dbReference type="Gene3D" id="1.10.8.460">
    <property type="entry name" value="ppGaNTase-T1 linker domain-like"/>
    <property type="match status" value="1"/>
</dbReference>
<dbReference type="PANTHER" id="PTHR11675">
    <property type="entry name" value="N-ACETYLGALACTOSAMINYLTRANSFERASE"/>
    <property type="match status" value="1"/>
</dbReference>
<accession>A0AAV2HH58</accession>
<dbReference type="EMBL" id="CAXITT010000140">
    <property type="protein sequence ID" value="CAL1533313.1"/>
    <property type="molecule type" value="Genomic_DNA"/>
</dbReference>
<feature type="domain" description="Ricin B lectin" evidence="3">
    <location>
        <begin position="61"/>
        <end position="178"/>
    </location>
</feature>
<comment type="caution">
    <text evidence="4">The sequence shown here is derived from an EMBL/GenBank/DDBJ whole genome shotgun (WGS) entry which is preliminary data.</text>
</comment>
<organism evidence="4 5">
    <name type="scientific">Lymnaea stagnalis</name>
    <name type="common">Great pond snail</name>
    <name type="synonym">Helix stagnalis</name>
    <dbReference type="NCBI Taxonomy" id="6523"/>
    <lineage>
        <taxon>Eukaryota</taxon>
        <taxon>Metazoa</taxon>
        <taxon>Spiralia</taxon>
        <taxon>Lophotrochozoa</taxon>
        <taxon>Mollusca</taxon>
        <taxon>Gastropoda</taxon>
        <taxon>Heterobranchia</taxon>
        <taxon>Euthyneura</taxon>
        <taxon>Panpulmonata</taxon>
        <taxon>Hygrophila</taxon>
        <taxon>Lymnaeoidea</taxon>
        <taxon>Lymnaeidae</taxon>
        <taxon>Lymnaea</taxon>
    </lineage>
</organism>
<proteinExistence type="predicted"/>
<dbReference type="Gene3D" id="2.80.10.50">
    <property type="match status" value="1"/>
</dbReference>
<dbReference type="InterPro" id="IPR035992">
    <property type="entry name" value="Ricin_B-like_lectins"/>
</dbReference>
<dbReference type="AlphaFoldDB" id="A0AAV2HH58"/>
<evidence type="ECO:0000256" key="2">
    <source>
        <dbReference type="ARBA" id="ARBA00023157"/>
    </source>
</evidence>
<sequence length="188" mass="22116">MRVAEVWMDDYKNYFYEATNYQTVDYGNVTDRKILRKGLKCHNFEWYLKNVFPELVIPHGIDYVGEIRGVAAPKCLDGGSSPEPALFMYRCHGQGNDQLWYFNNNHQIYRENIFLCVKNGSTVLEWNKCSSRGNWRYQEDKSLVYLPTNECLIASVTDSKVSLTPCHPGNKWQQWNLQRRRSDLNFPK</sequence>
<keyword evidence="5" id="KW-1185">Reference proteome</keyword>
<reference evidence="4 5" key="1">
    <citation type="submission" date="2024-04" db="EMBL/GenBank/DDBJ databases">
        <authorList>
            <consortium name="Genoscope - CEA"/>
            <person name="William W."/>
        </authorList>
    </citation>
    <scope>NUCLEOTIDE SEQUENCE [LARGE SCALE GENOMIC DNA]</scope>
</reference>
<dbReference type="InterPro" id="IPR000772">
    <property type="entry name" value="Ricin_B_lectin"/>
</dbReference>
<dbReference type="PROSITE" id="PS50231">
    <property type="entry name" value="RICIN_B_LECTIN"/>
    <property type="match status" value="1"/>
</dbReference>
<evidence type="ECO:0000313" key="4">
    <source>
        <dbReference type="EMBL" id="CAL1533313.1"/>
    </source>
</evidence>
<name>A0AAV2HH58_LYMST</name>
<dbReference type="GO" id="GO:0030246">
    <property type="term" value="F:carbohydrate binding"/>
    <property type="evidence" value="ECO:0007669"/>
    <property type="project" value="UniProtKB-KW"/>
</dbReference>
<protein>
    <recommendedName>
        <fullName evidence="3">Ricin B lectin domain-containing protein</fullName>
    </recommendedName>
</protein>
<dbReference type="GO" id="GO:0004653">
    <property type="term" value="F:polypeptide N-acetylgalactosaminyltransferase activity"/>
    <property type="evidence" value="ECO:0007669"/>
    <property type="project" value="TreeGrafter"/>
</dbReference>
<evidence type="ECO:0000259" key="3">
    <source>
        <dbReference type="SMART" id="SM00458"/>
    </source>
</evidence>
<keyword evidence="2" id="KW-1015">Disulfide bond</keyword>
<gene>
    <name evidence="4" type="ORF">GSLYS_00007331001</name>
</gene>
<keyword evidence="1" id="KW-0430">Lectin</keyword>